<accession>A0A973WPL9</accession>
<sequence>MTKPLPGILQEIADVIGEAGALSIAARHGGTRVYIPSAARLDWKEYWLVECVGHDLAKKLCEHFQVDGRGQRIDIPLHIGGTYRQFVRSIHERVERLEHQGASSTEIARRIGLSQRTVHRRRAKLRVKNDGKQGRLF</sequence>
<dbReference type="EMBL" id="JABWSX010000001">
    <property type="protein sequence ID" value="NVL08644.1"/>
    <property type="molecule type" value="Genomic_DNA"/>
</dbReference>
<dbReference type="RefSeq" id="WP_176532127.1">
    <property type="nucleotide sequence ID" value="NZ_CP088022.1"/>
</dbReference>
<evidence type="ECO:0000313" key="1">
    <source>
        <dbReference type="EMBL" id="NVL08644.1"/>
    </source>
</evidence>
<reference evidence="1" key="1">
    <citation type="submission" date="2020-06" db="EMBL/GenBank/DDBJ databases">
        <title>Whole Genome Sequence of Bradyrhizobium sp. Strain 66S1MB.</title>
        <authorList>
            <person name="Bromfield E."/>
            <person name="Cloutier S."/>
        </authorList>
    </citation>
    <scope>NUCLEOTIDE SEQUENCE</scope>
    <source>
        <strain evidence="1">66S1MB</strain>
    </source>
</reference>
<dbReference type="SUPFAM" id="SSF46689">
    <property type="entry name" value="Homeodomain-like"/>
    <property type="match status" value="1"/>
</dbReference>
<organism evidence="1">
    <name type="scientific">Bradyrhizobium quebecense</name>
    <dbReference type="NCBI Taxonomy" id="2748629"/>
    <lineage>
        <taxon>Bacteria</taxon>
        <taxon>Pseudomonadati</taxon>
        <taxon>Pseudomonadota</taxon>
        <taxon>Alphaproteobacteria</taxon>
        <taxon>Hyphomicrobiales</taxon>
        <taxon>Nitrobacteraceae</taxon>
        <taxon>Bradyrhizobium</taxon>
    </lineage>
</organism>
<dbReference type="AlphaFoldDB" id="A0A973WPL9"/>
<gene>
    <name evidence="1" type="ORF">HU230_23365</name>
</gene>
<name>A0A973WPL9_9BRAD</name>
<comment type="caution">
    <text evidence="1">The sequence shown here is derived from an EMBL/GenBank/DDBJ whole genome shotgun (WGS) entry which is preliminary data.</text>
</comment>
<dbReference type="Gene3D" id="1.10.10.60">
    <property type="entry name" value="Homeodomain-like"/>
    <property type="match status" value="1"/>
</dbReference>
<dbReference type="InterPro" id="IPR009057">
    <property type="entry name" value="Homeodomain-like_sf"/>
</dbReference>
<protein>
    <submittedName>
        <fullName evidence="1">Helix-turn-helix domain-containing protein</fullName>
    </submittedName>
</protein>
<proteinExistence type="predicted"/>